<feature type="region of interest" description="Disordered" evidence="1">
    <location>
        <begin position="58"/>
        <end position="78"/>
    </location>
</feature>
<reference evidence="4 5" key="1">
    <citation type="journal article" date="2020" name="bioRxiv">
        <title>Whole genome comparisons of ergot fungi reveals the divergence and evolution of species within the genus Claviceps are the result of varying mechanisms driving genome evolution and host range expansion.</title>
        <authorList>
            <person name="Wyka S.A."/>
            <person name="Mondo S.J."/>
            <person name="Liu M."/>
            <person name="Dettman J."/>
            <person name="Nalam V."/>
            <person name="Broders K.D."/>
        </authorList>
    </citation>
    <scope>NUCLEOTIDE SEQUENCE [LARGE SCALE GENOMIC DNA]</scope>
    <source>
        <strain evidence="4 5">LM576</strain>
    </source>
</reference>
<evidence type="ECO:0000256" key="2">
    <source>
        <dbReference type="SAM" id="Phobius"/>
    </source>
</evidence>
<dbReference type="EMBL" id="SRQM01000864">
    <property type="protein sequence ID" value="KAG6105201.1"/>
    <property type="molecule type" value="Genomic_DNA"/>
</dbReference>
<evidence type="ECO:0000313" key="4">
    <source>
        <dbReference type="EMBL" id="KAG6105201.1"/>
    </source>
</evidence>
<proteinExistence type="predicted"/>
<protein>
    <submittedName>
        <fullName evidence="4">Uncharacterized protein</fullName>
    </submittedName>
</protein>
<name>A0A9P7PTI6_9HYPO</name>
<dbReference type="AlphaFoldDB" id="A0A9P7PTI6"/>
<feature type="transmembrane region" description="Helical" evidence="2">
    <location>
        <begin position="86"/>
        <end position="104"/>
    </location>
</feature>
<feature type="chain" id="PRO_5040357784" evidence="3">
    <location>
        <begin position="16"/>
        <end position="175"/>
    </location>
</feature>
<keyword evidence="2" id="KW-0812">Transmembrane</keyword>
<evidence type="ECO:0000256" key="3">
    <source>
        <dbReference type="SAM" id="SignalP"/>
    </source>
</evidence>
<feature type="compositionally biased region" description="Basic and acidic residues" evidence="1">
    <location>
        <begin position="58"/>
        <end position="68"/>
    </location>
</feature>
<keyword evidence="3" id="KW-0732">Signal</keyword>
<keyword evidence="2" id="KW-1133">Transmembrane helix</keyword>
<evidence type="ECO:0000256" key="1">
    <source>
        <dbReference type="SAM" id="MobiDB-lite"/>
    </source>
</evidence>
<comment type="caution">
    <text evidence="4">The sequence shown here is derived from an EMBL/GenBank/DDBJ whole genome shotgun (WGS) entry which is preliminary data.</text>
</comment>
<gene>
    <name evidence="4" type="ORF">E4U13_008008</name>
</gene>
<evidence type="ECO:0000313" key="5">
    <source>
        <dbReference type="Proteomes" id="UP000732380"/>
    </source>
</evidence>
<keyword evidence="2" id="KW-0472">Membrane</keyword>
<organism evidence="4 5">
    <name type="scientific">Claviceps humidiphila</name>
    <dbReference type="NCBI Taxonomy" id="1294629"/>
    <lineage>
        <taxon>Eukaryota</taxon>
        <taxon>Fungi</taxon>
        <taxon>Dikarya</taxon>
        <taxon>Ascomycota</taxon>
        <taxon>Pezizomycotina</taxon>
        <taxon>Sordariomycetes</taxon>
        <taxon>Hypocreomycetidae</taxon>
        <taxon>Hypocreales</taxon>
        <taxon>Clavicipitaceae</taxon>
        <taxon>Claviceps</taxon>
    </lineage>
</organism>
<sequence length="175" mass="18886">MRLLNALAFASGVLALAIGPVQPLADQQTVQGDATDASLNLENAVVPVSELTPRDEIVSSSELEKREPGTSATVRFPGGPNAANPSAVIIAGVSITFIMAYRYIERQGTRVRDYYVRRIGYHNENAGRIAIQAVANGFEMLNQHIESERQGLMDPPPQGANNFLLVVTPLSNDEL</sequence>
<dbReference type="Proteomes" id="UP000732380">
    <property type="component" value="Unassembled WGS sequence"/>
</dbReference>
<feature type="signal peptide" evidence="3">
    <location>
        <begin position="1"/>
        <end position="15"/>
    </location>
</feature>
<accession>A0A9P7PTI6</accession>
<keyword evidence="5" id="KW-1185">Reference proteome</keyword>